<organism evidence="3 4">
    <name type="scientific">Polyangium fumosum</name>
    <dbReference type="NCBI Taxonomy" id="889272"/>
    <lineage>
        <taxon>Bacteria</taxon>
        <taxon>Pseudomonadati</taxon>
        <taxon>Myxococcota</taxon>
        <taxon>Polyangia</taxon>
        <taxon>Polyangiales</taxon>
        <taxon>Polyangiaceae</taxon>
        <taxon>Polyangium</taxon>
    </lineage>
</organism>
<evidence type="ECO:0000313" key="4">
    <source>
        <dbReference type="Proteomes" id="UP000309215"/>
    </source>
</evidence>
<dbReference type="SUPFAM" id="SSF48452">
    <property type="entry name" value="TPR-like"/>
    <property type="match status" value="1"/>
</dbReference>
<protein>
    <submittedName>
        <fullName evidence="3">Tetratricopeptide repeat protein</fullName>
    </submittedName>
</protein>
<sequence length="256" mass="26796">MRLRWLVPLVPALFLTLAPPARAAEPGPASAQDKRALALEHAHQGLDAYRAGRFEEAYEHFREAQALFPAPTLLVHMARCQRRLGKVVEARALYEEVLAQGLPENAPPPFVEARHNAESELAEMEAKLAAEPKATERPAPVPSRGSILPGVITLGASAVGLGVGVATGAMSMAKVSDLRSRCQADHCAPADRALADQARTLGHASTAAFVVGGAAAAAGVLLLVLRPGGKAGATTGAVKDLRVSVGIGRADVEFRY</sequence>
<accession>A0A4U1I9M7</accession>
<dbReference type="RefSeq" id="WP_136936514.1">
    <property type="nucleotide sequence ID" value="NZ_SSMQ01000156.1"/>
</dbReference>
<reference evidence="3 4" key="1">
    <citation type="submission" date="2019-04" db="EMBL/GenBank/DDBJ databases">
        <authorList>
            <person name="Li Y."/>
            <person name="Wang J."/>
        </authorList>
    </citation>
    <scope>NUCLEOTIDE SEQUENCE [LARGE SCALE GENOMIC DNA]</scope>
    <source>
        <strain evidence="3 4">DSM 14668</strain>
    </source>
</reference>
<proteinExistence type="predicted"/>
<keyword evidence="1" id="KW-0812">Transmembrane</keyword>
<dbReference type="AlphaFoldDB" id="A0A4U1I9M7"/>
<keyword evidence="2" id="KW-0732">Signal</keyword>
<keyword evidence="1" id="KW-0472">Membrane</keyword>
<dbReference type="OrthoDB" id="5512457at2"/>
<evidence type="ECO:0000256" key="2">
    <source>
        <dbReference type="SAM" id="SignalP"/>
    </source>
</evidence>
<keyword evidence="1" id="KW-1133">Transmembrane helix</keyword>
<dbReference type="EMBL" id="SSMQ01000156">
    <property type="protein sequence ID" value="TKC90025.1"/>
    <property type="molecule type" value="Genomic_DNA"/>
</dbReference>
<feature type="signal peptide" evidence="2">
    <location>
        <begin position="1"/>
        <end position="23"/>
    </location>
</feature>
<feature type="chain" id="PRO_5020727348" evidence="2">
    <location>
        <begin position="24"/>
        <end position="256"/>
    </location>
</feature>
<comment type="caution">
    <text evidence="3">The sequence shown here is derived from an EMBL/GenBank/DDBJ whole genome shotgun (WGS) entry which is preliminary data.</text>
</comment>
<evidence type="ECO:0000313" key="3">
    <source>
        <dbReference type="EMBL" id="TKC90025.1"/>
    </source>
</evidence>
<dbReference type="InterPro" id="IPR011990">
    <property type="entry name" value="TPR-like_helical_dom_sf"/>
</dbReference>
<evidence type="ECO:0000256" key="1">
    <source>
        <dbReference type="SAM" id="Phobius"/>
    </source>
</evidence>
<dbReference type="Gene3D" id="1.25.40.10">
    <property type="entry name" value="Tetratricopeptide repeat domain"/>
    <property type="match status" value="1"/>
</dbReference>
<name>A0A4U1I9M7_9BACT</name>
<feature type="transmembrane region" description="Helical" evidence="1">
    <location>
        <begin position="207"/>
        <end position="225"/>
    </location>
</feature>
<gene>
    <name evidence="3" type="ORF">E8A74_51180</name>
</gene>
<dbReference type="Proteomes" id="UP000309215">
    <property type="component" value="Unassembled WGS sequence"/>
</dbReference>
<keyword evidence="4" id="KW-1185">Reference proteome</keyword>